<comment type="caution">
    <text evidence="2">The sequence shown here is derived from an EMBL/GenBank/DDBJ whole genome shotgun (WGS) entry which is preliminary data.</text>
</comment>
<evidence type="ECO:0000313" key="3">
    <source>
        <dbReference type="Proteomes" id="UP000034746"/>
    </source>
</evidence>
<dbReference type="AlphaFoldDB" id="A0A0G0VB36"/>
<dbReference type="CDD" id="cd00371">
    <property type="entry name" value="HMA"/>
    <property type="match status" value="1"/>
</dbReference>
<name>A0A0G0VB36_9BACT</name>
<dbReference type="InterPro" id="IPR036163">
    <property type="entry name" value="HMA_dom_sf"/>
</dbReference>
<accession>A0A0G0VB36</accession>
<evidence type="ECO:0000259" key="1">
    <source>
        <dbReference type="PROSITE" id="PS50846"/>
    </source>
</evidence>
<dbReference type="Pfam" id="PF00403">
    <property type="entry name" value="HMA"/>
    <property type="match status" value="1"/>
</dbReference>
<dbReference type="PROSITE" id="PS50846">
    <property type="entry name" value="HMA_2"/>
    <property type="match status" value="1"/>
</dbReference>
<reference evidence="2 3" key="1">
    <citation type="journal article" date="2015" name="Nature">
        <title>rRNA introns, odd ribosomes, and small enigmatic genomes across a large radiation of phyla.</title>
        <authorList>
            <person name="Brown C.T."/>
            <person name="Hug L.A."/>
            <person name="Thomas B.C."/>
            <person name="Sharon I."/>
            <person name="Castelle C.J."/>
            <person name="Singh A."/>
            <person name="Wilkins M.J."/>
            <person name="Williams K.H."/>
            <person name="Banfield J.F."/>
        </authorList>
    </citation>
    <scope>NUCLEOTIDE SEQUENCE [LARGE SCALE GENOMIC DNA]</scope>
</reference>
<sequence length="68" mass="7433">MHDLIFNIKNLTCDACVKVSMITLRKLPGVTDVSVDISTGAARLTSEKLIHPNDVTEALKNKGYDVAF</sequence>
<gene>
    <name evidence="2" type="ORF">UU48_C0006G0158</name>
</gene>
<proteinExistence type="predicted"/>
<dbReference type="InterPro" id="IPR006121">
    <property type="entry name" value="HMA_dom"/>
</dbReference>
<organism evidence="2 3">
    <name type="scientific">Candidatus Uhrbacteria bacterium GW2011_GWF2_41_16</name>
    <dbReference type="NCBI Taxonomy" id="1618997"/>
    <lineage>
        <taxon>Bacteria</taxon>
        <taxon>Candidatus Uhriibacteriota</taxon>
    </lineage>
</organism>
<feature type="domain" description="HMA" evidence="1">
    <location>
        <begin position="2"/>
        <end position="67"/>
    </location>
</feature>
<dbReference type="SUPFAM" id="SSF55008">
    <property type="entry name" value="HMA, heavy metal-associated domain"/>
    <property type="match status" value="1"/>
</dbReference>
<dbReference type="Proteomes" id="UP000034746">
    <property type="component" value="Unassembled WGS sequence"/>
</dbReference>
<protein>
    <submittedName>
        <fullName evidence="2">Heavy metal transport/detoxification protein</fullName>
    </submittedName>
</protein>
<evidence type="ECO:0000313" key="2">
    <source>
        <dbReference type="EMBL" id="KKR98118.1"/>
    </source>
</evidence>
<dbReference type="Gene3D" id="3.30.70.100">
    <property type="match status" value="1"/>
</dbReference>
<dbReference type="EMBL" id="LCAU01000006">
    <property type="protein sequence ID" value="KKR98118.1"/>
    <property type="molecule type" value="Genomic_DNA"/>
</dbReference>
<dbReference type="GO" id="GO:0046872">
    <property type="term" value="F:metal ion binding"/>
    <property type="evidence" value="ECO:0007669"/>
    <property type="project" value="InterPro"/>
</dbReference>